<evidence type="ECO:0000313" key="2">
    <source>
        <dbReference type="EMBL" id="QEW06278.1"/>
    </source>
</evidence>
<dbReference type="InterPro" id="IPR036515">
    <property type="entry name" value="Transposase_17_sf"/>
</dbReference>
<dbReference type="Proteomes" id="UP000325606">
    <property type="component" value="Chromosome"/>
</dbReference>
<dbReference type="GO" id="GO:0004803">
    <property type="term" value="F:transposase activity"/>
    <property type="evidence" value="ECO:0007669"/>
    <property type="project" value="InterPro"/>
</dbReference>
<dbReference type="Gene3D" id="3.30.70.1290">
    <property type="entry name" value="Transposase IS200-like"/>
    <property type="match status" value="1"/>
</dbReference>
<evidence type="ECO:0000259" key="1">
    <source>
        <dbReference type="SMART" id="SM01321"/>
    </source>
</evidence>
<dbReference type="PANTHER" id="PTHR36966:SF1">
    <property type="entry name" value="REP-ASSOCIATED TYROSINE TRANSPOSASE"/>
    <property type="match status" value="1"/>
</dbReference>
<dbReference type="RefSeq" id="WP_151054464.1">
    <property type="nucleotide sequence ID" value="NZ_CP044222.1"/>
</dbReference>
<dbReference type="KEGG" id="nik:F5I99_07065"/>
<keyword evidence="3" id="KW-1185">Reference proteome</keyword>
<dbReference type="Pfam" id="PF01797">
    <property type="entry name" value="Y1_Tnp"/>
    <property type="match status" value="1"/>
</dbReference>
<dbReference type="InterPro" id="IPR052715">
    <property type="entry name" value="RAYT_transposase"/>
</dbReference>
<dbReference type="SUPFAM" id="SSF143422">
    <property type="entry name" value="Transposase IS200-like"/>
    <property type="match status" value="1"/>
</dbReference>
<accession>A0A5J6LD71</accession>
<evidence type="ECO:0000313" key="3">
    <source>
        <dbReference type="Proteomes" id="UP000325606"/>
    </source>
</evidence>
<protein>
    <submittedName>
        <fullName evidence="2">Transposase</fullName>
    </submittedName>
</protein>
<gene>
    <name evidence="2" type="ORF">F5I99_07065</name>
</gene>
<dbReference type="GO" id="GO:0006313">
    <property type="term" value="P:DNA transposition"/>
    <property type="evidence" value="ECO:0007669"/>
    <property type="project" value="InterPro"/>
</dbReference>
<dbReference type="GO" id="GO:0043565">
    <property type="term" value="F:sequence-specific DNA binding"/>
    <property type="evidence" value="ECO:0007669"/>
    <property type="project" value="TreeGrafter"/>
</dbReference>
<dbReference type="InterPro" id="IPR002686">
    <property type="entry name" value="Transposase_17"/>
</dbReference>
<dbReference type="AlphaFoldDB" id="A0A5J6LD71"/>
<sequence length="148" mass="17306">MYHSHRLRHGRFSTSGQIYLITTVCCDRRAIFLDFKHARIAQQALRQTTVSIDTLSYVIMPDHVHWLLQLKEGADLSASVRFFKAQTSRDIHRYGSETGPVWQKGFHDRQLRKEEDLVAMARYVVANPIRAGLVRSVREYSFWDAVWL</sequence>
<dbReference type="SMART" id="SM01321">
    <property type="entry name" value="Y1_Tnp"/>
    <property type="match status" value="1"/>
</dbReference>
<organism evidence="2 3">
    <name type="scientific">Nitrincola iocasae</name>
    <dbReference type="NCBI Taxonomy" id="2614693"/>
    <lineage>
        <taxon>Bacteria</taxon>
        <taxon>Pseudomonadati</taxon>
        <taxon>Pseudomonadota</taxon>
        <taxon>Gammaproteobacteria</taxon>
        <taxon>Oceanospirillales</taxon>
        <taxon>Oceanospirillaceae</taxon>
        <taxon>Nitrincola</taxon>
    </lineage>
</organism>
<dbReference type="PANTHER" id="PTHR36966">
    <property type="entry name" value="REP-ASSOCIATED TYROSINE TRANSPOSASE"/>
    <property type="match status" value="1"/>
</dbReference>
<dbReference type="EMBL" id="CP044222">
    <property type="protein sequence ID" value="QEW06278.1"/>
    <property type="molecule type" value="Genomic_DNA"/>
</dbReference>
<reference evidence="2 3" key="1">
    <citation type="submission" date="2019-09" db="EMBL/GenBank/DDBJ databases">
        <title>Nitrincola iocasae sp. nov., a bacterium isolated from the sediment collected at a cold seep field in South China Sea.</title>
        <authorList>
            <person name="Zhang H."/>
            <person name="Wang H."/>
            <person name="Li C."/>
        </authorList>
    </citation>
    <scope>NUCLEOTIDE SEQUENCE [LARGE SCALE GENOMIC DNA]</scope>
    <source>
        <strain evidence="2 3">KXZD1103</strain>
    </source>
</reference>
<proteinExistence type="predicted"/>
<dbReference type="NCBIfam" id="NF047646">
    <property type="entry name" value="REP_Tyr_transpos"/>
    <property type="match status" value="1"/>
</dbReference>
<feature type="domain" description="Transposase IS200-like" evidence="1">
    <location>
        <begin position="14"/>
        <end position="127"/>
    </location>
</feature>
<name>A0A5J6LD71_9GAMM</name>